<proteinExistence type="predicted"/>
<dbReference type="Gene3D" id="1.10.10.10">
    <property type="entry name" value="Winged helix-like DNA-binding domain superfamily/Winged helix DNA-binding domain"/>
    <property type="match status" value="1"/>
</dbReference>
<dbReference type="EMBL" id="JBBNPS010000014">
    <property type="protein sequence ID" value="MEQ3353803.1"/>
    <property type="molecule type" value="Genomic_DNA"/>
</dbReference>
<protein>
    <submittedName>
        <fullName evidence="1">Rrf2 family transcriptional regulator</fullName>
    </submittedName>
</protein>
<dbReference type="Proteomes" id="UP001481872">
    <property type="component" value="Unassembled WGS sequence"/>
</dbReference>
<dbReference type="SUPFAM" id="SSF46785">
    <property type="entry name" value="Winged helix' DNA-binding domain"/>
    <property type="match status" value="1"/>
</dbReference>
<name>A0ABV1J6I4_9FIRM</name>
<sequence>MKLTQEIDYAFRIIAHLAANEGQVVGAPTIAEAMGVPSRFTLRILRKLNIAGLTKSRRGAKGGYSLNRPAESISLYDIILAIDGPIELSRCMHANDPYCNRFNSEEIQGCKFHHSIYGLQEDIVSRLKDMTITNFID</sequence>
<dbReference type="PANTHER" id="PTHR33221:SF2">
    <property type="entry name" value="TRANSCRIPTIONAL REGULATOR"/>
    <property type="match status" value="1"/>
</dbReference>
<dbReference type="NCBIfam" id="TIGR00738">
    <property type="entry name" value="rrf2_super"/>
    <property type="match status" value="1"/>
</dbReference>
<accession>A0ABV1J6I4</accession>
<dbReference type="PROSITE" id="PS51197">
    <property type="entry name" value="HTH_RRF2_2"/>
    <property type="match status" value="1"/>
</dbReference>
<comment type="caution">
    <text evidence="1">The sequence shown here is derived from an EMBL/GenBank/DDBJ whole genome shotgun (WGS) entry which is preliminary data.</text>
</comment>
<dbReference type="InterPro" id="IPR036388">
    <property type="entry name" value="WH-like_DNA-bd_sf"/>
</dbReference>
<gene>
    <name evidence="1" type="ORF">AAA081_05745</name>
</gene>
<evidence type="ECO:0000313" key="2">
    <source>
        <dbReference type="Proteomes" id="UP001481872"/>
    </source>
</evidence>
<organism evidence="1 2">
    <name type="scientific">Aedoeadaptatus acetigenes</name>
    <dbReference type="NCBI Taxonomy" id="2981723"/>
    <lineage>
        <taxon>Bacteria</taxon>
        <taxon>Bacillati</taxon>
        <taxon>Bacillota</taxon>
        <taxon>Tissierellia</taxon>
        <taxon>Tissierellales</taxon>
        <taxon>Peptoniphilaceae</taxon>
        <taxon>Aedoeadaptatus</taxon>
    </lineage>
</organism>
<dbReference type="Pfam" id="PF02082">
    <property type="entry name" value="Rrf2"/>
    <property type="match status" value="1"/>
</dbReference>
<dbReference type="RefSeq" id="WP_148474247.1">
    <property type="nucleotide sequence ID" value="NZ_JAOQJD010000015.1"/>
</dbReference>
<dbReference type="PANTHER" id="PTHR33221">
    <property type="entry name" value="WINGED HELIX-TURN-HELIX TRANSCRIPTIONAL REGULATOR, RRF2 FAMILY"/>
    <property type="match status" value="1"/>
</dbReference>
<evidence type="ECO:0000313" key="1">
    <source>
        <dbReference type="EMBL" id="MEQ3353803.1"/>
    </source>
</evidence>
<dbReference type="PROSITE" id="PS01332">
    <property type="entry name" value="HTH_RRF2_1"/>
    <property type="match status" value="1"/>
</dbReference>
<dbReference type="InterPro" id="IPR036390">
    <property type="entry name" value="WH_DNA-bd_sf"/>
</dbReference>
<dbReference type="InterPro" id="IPR000944">
    <property type="entry name" value="Tscrpt_reg_Rrf2"/>
</dbReference>
<reference evidence="1 2" key="1">
    <citation type="submission" date="2024-04" db="EMBL/GenBank/DDBJ databases">
        <title>Human intestinal bacterial collection.</title>
        <authorList>
            <person name="Pauvert C."/>
            <person name="Hitch T.C.A."/>
            <person name="Clavel T."/>
        </authorList>
    </citation>
    <scope>NUCLEOTIDE SEQUENCE [LARGE SCALE GENOMIC DNA]</scope>
    <source>
        <strain evidence="1 2">CLA-SR-H026</strain>
    </source>
</reference>
<keyword evidence="2" id="KW-1185">Reference proteome</keyword>
<dbReference type="InterPro" id="IPR030489">
    <property type="entry name" value="TR_Rrf2-type_CS"/>
</dbReference>